<proteinExistence type="predicted"/>
<protein>
    <submittedName>
        <fullName evidence="2">Recombinase</fullName>
    </submittedName>
</protein>
<name>A0A4Y8W950_9VIBR</name>
<evidence type="ECO:0000313" key="2">
    <source>
        <dbReference type="EMBL" id="TFH88841.1"/>
    </source>
</evidence>
<dbReference type="InterPro" id="IPR010998">
    <property type="entry name" value="Integrase_recombinase_N"/>
</dbReference>
<comment type="caution">
    <text evidence="2">The sequence shown here is derived from an EMBL/GenBank/DDBJ whole genome shotgun (WGS) entry which is preliminary data.</text>
</comment>
<sequence>MDYEEYQLLADQQRELNNQLLDQFEEHLKSEGLSDKTISKHLGNLDFYVNHYLLYEEIIAPTDGIEEVGYFFEGWFPRKAMWSSPDSVKATITVLKKFYKYLLLQGAITQSKHSELLEIIKESKEEWVSYYQPMDSGW</sequence>
<gene>
    <name evidence="2" type="ORF">ELS82_25705</name>
</gene>
<dbReference type="AlphaFoldDB" id="A0A4Y8W950"/>
<evidence type="ECO:0000256" key="1">
    <source>
        <dbReference type="ARBA" id="ARBA00023125"/>
    </source>
</evidence>
<dbReference type="Proteomes" id="UP000297753">
    <property type="component" value="Unassembled WGS sequence"/>
</dbReference>
<evidence type="ECO:0000313" key="3">
    <source>
        <dbReference type="Proteomes" id="UP000297753"/>
    </source>
</evidence>
<dbReference type="Gene3D" id="1.10.150.130">
    <property type="match status" value="1"/>
</dbReference>
<dbReference type="OrthoDB" id="9801392at2"/>
<keyword evidence="3" id="KW-1185">Reference proteome</keyword>
<keyword evidence="1" id="KW-0238">DNA-binding</keyword>
<organism evidence="2 3">
    <name type="scientific">Vibrio ouci</name>
    <dbReference type="NCBI Taxonomy" id="2499078"/>
    <lineage>
        <taxon>Bacteria</taxon>
        <taxon>Pseudomonadati</taxon>
        <taxon>Pseudomonadota</taxon>
        <taxon>Gammaproteobacteria</taxon>
        <taxon>Vibrionales</taxon>
        <taxon>Vibrionaceae</taxon>
        <taxon>Vibrio</taxon>
    </lineage>
</organism>
<dbReference type="RefSeq" id="WP_134837841.1">
    <property type="nucleotide sequence ID" value="NZ_SATR01000294.1"/>
</dbReference>
<dbReference type="GO" id="GO:0003677">
    <property type="term" value="F:DNA binding"/>
    <property type="evidence" value="ECO:0007669"/>
    <property type="project" value="UniProtKB-KW"/>
</dbReference>
<reference evidence="2 3" key="1">
    <citation type="submission" date="2019-01" db="EMBL/GenBank/DDBJ databases">
        <title>Vibrio BEI176 sp. nov, a marine bacterium isolated from China: eastern marignal seas.</title>
        <authorList>
            <person name="Li B."/>
        </authorList>
    </citation>
    <scope>NUCLEOTIDE SEQUENCE [LARGE SCALE GENOMIC DNA]</scope>
    <source>
        <strain evidence="2 3">BEI176</strain>
    </source>
</reference>
<dbReference type="EMBL" id="SATR01000294">
    <property type="protein sequence ID" value="TFH88841.1"/>
    <property type="molecule type" value="Genomic_DNA"/>
</dbReference>
<accession>A0A4Y8W950</accession>